<dbReference type="OrthoDB" id="9792853at2"/>
<dbReference type="STRING" id="698762.SAMN00808754_2200"/>
<accession>A0A1W1VXX5</accession>
<proteinExistence type="predicted"/>
<sequence length="126" mass="14523">MKKKTGDDFYLDSVALNLHSFYTAIEKIFEMIADAVDQSKPLGENWHQALLQQMASEIKLIRPPVISKTTRDELDDYRGFRHVVRNVYAFHLSPAKIAPLVESLPELFRRLQVELEGFLEFLEADG</sequence>
<dbReference type="InterPro" id="IPR048769">
    <property type="entry name" value="HepT-like_dom"/>
</dbReference>
<dbReference type="RefSeq" id="WP_084665761.1">
    <property type="nucleotide sequence ID" value="NZ_LT838272.1"/>
</dbReference>
<name>A0A1W1VXX5_9FIRM</name>
<dbReference type="Proteomes" id="UP000192569">
    <property type="component" value="Chromosome I"/>
</dbReference>
<feature type="domain" description="HepT-like" evidence="1">
    <location>
        <begin position="14"/>
        <end position="121"/>
    </location>
</feature>
<dbReference type="Pfam" id="PF20797">
    <property type="entry name" value="HepT-like_2"/>
    <property type="match status" value="1"/>
</dbReference>
<dbReference type="AlphaFoldDB" id="A0A1W1VXX5"/>
<evidence type="ECO:0000313" key="3">
    <source>
        <dbReference type="Proteomes" id="UP000192569"/>
    </source>
</evidence>
<keyword evidence="3" id="KW-1185">Reference proteome</keyword>
<evidence type="ECO:0000259" key="1">
    <source>
        <dbReference type="Pfam" id="PF20797"/>
    </source>
</evidence>
<reference evidence="2 3" key="1">
    <citation type="submission" date="2017-04" db="EMBL/GenBank/DDBJ databases">
        <authorList>
            <person name="Afonso C.L."/>
            <person name="Miller P.J."/>
            <person name="Scott M.A."/>
            <person name="Spackman E."/>
            <person name="Goraichik I."/>
            <person name="Dimitrov K.M."/>
            <person name="Suarez D.L."/>
            <person name="Swayne D.E."/>
        </authorList>
    </citation>
    <scope>NUCLEOTIDE SEQUENCE [LARGE SCALE GENOMIC DNA]</scope>
    <source>
        <strain evidence="2 3">ToBE</strain>
    </source>
</reference>
<protein>
    <recommendedName>
        <fullName evidence="1">HepT-like domain-containing protein</fullName>
    </recommendedName>
</protein>
<organism evidence="2 3">
    <name type="scientific">Thermanaeromonas toyohensis ToBE</name>
    <dbReference type="NCBI Taxonomy" id="698762"/>
    <lineage>
        <taxon>Bacteria</taxon>
        <taxon>Bacillati</taxon>
        <taxon>Bacillota</taxon>
        <taxon>Clostridia</taxon>
        <taxon>Neomoorellales</taxon>
        <taxon>Neomoorellaceae</taxon>
        <taxon>Thermanaeromonas</taxon>
    </lineage>
</organism>
<gene>
    <name evidence="2" type="ORF">SAMN00808754_2200</name>
</gene>
<evidence type="ECO:0000313" key="2">
    <source>
        <dbReference type="EMBL" id="SMB98205.1"/>
    </source>
</evidence>
<dbReference type="EMBL" id="LT838272">
    <property type="protein sequence ID" value="SMB98205.1"/>
    <property type="molecule type" value="Genomic_DNA"/>
</dbReference>